<evidence type="ECO:0000313" key="3">
    <source>
        <dbReference type="Proteomes" id="UP000216752"/>
    </source>
</evidence>
<evidence type="ECO:0000256" key="1">
    <source>
        <dbReference type="SAM" id="Phobius"/>
    </source>
</evidence>
<protein>
    <recommendedName>
        <fullName evidence="4">PepSY-associated TM helix</fullName>
    </recommendedName>
</protein>
<dbReference type="InterPro" id="IPR005625">
    <property type="entry name" value="PepSY-ass_TM"/>
</dbReference>
<reference evidence="2" key="1">
    <citation type="submission" date="2024-05" db="EMBL/GenBank/DDBJ databases">
        <title>Isolation and characterization of Sporomusa carbonis sp. nov., a carboxydotrophic hydrogenogen in the genus of Sporomusa isolated from a charcoal burning pile.</title>
        <authorList>
            <person name="Boeer T."/>
            <person name="Rosenbaum F."/>
            <person name="Eysell L."/>
            <person name="Mueller V."/>
            <person name="Daniel R."/>
            <person name="Poehlein A."/>
        </authorList>
    </citation>
    <scope>NUCLEOTIDE SEQUENCE [LARGE SCALE GENOMIC DNA]</scope>
    <source>
        <strain evidence="2">DSM 10669</strain>
    </source>
</reference>
<evidence type="ECO:0000313" key="2">
    <source>
        <dbReference type="EMBL" id="XFO67820.1"/>
    </source>
</evidence>
<feature type="transmembrane region" description="Helical" evidence="1">
    <location>
        <begin position="334"/>
        <end position="355"/>
    </location>
</feature>
<proteinExistence type="predicted"/>
<feature type="transmembrane region" description="Helical" evidence="1">
    <location>
        <begin position="191"/>
        <end position="215"/>
    </location>
</feature>
<evidence type="ECO:0008006" key="4">
    <source>
        <dbReference type="Google" id="ProtNLM"/>
    </source>
</evidence>
<feature type="transmembrane region" description="Helical" evidence="1">
    <location>
        <begin position="410"/>
        <end position="428"/>
    </location>
</feature>
<feature type="transmembrane region" description="Helical" evidence="1">
    <location>
        <begin position="386"/>
        <end position="404"/>
    </location>
</feature>
<keyword evidence="1" id="KW-1133">Transmembrane helix</keyword>
<accession>A0ABZ3IQ83</accession>
<dbReference type="RefSeq" id="WP_094605691.1">
    <property type="nucleotide sequence ID" value="NZ_CP155573.1"/>
</dbReference>
<keyword evidence="3" id="KW-1185">Reference proteome</keyword>
<dbReference type="EMBL" id="CP155573">
    <property type="protein sequence ID" value="XFO67820.1"/>
    <property type="molecule type" value="Genomic_DNA"/>
</dbReference>
<dbReference type="PANTHER" id="PTHR34219:SF3">
    <property type="entry name" value="BLL7967 PROTEIN"/>
    <property type="match status" value="1"/>
</dbReference>
<dbReference type="PANTHER" id="PTHR34219">
    <property type="entry name" value="IRON-REGULATED INNER MEMBRANE PROTEIN-RELATED"/>
    <property type="match status" value="1"/>
</dbReference>
<gene>
    <name evidence="2" type="ORF">SPSIL_040390</name>
</gene>
<organism evidence="2 3">
    <name type="scientific">Sporomusa silvacetica DSM 10669</name>
    <dbReference type="NCBI Taxonomy" id="1123289"/>
    <lineage>
        <taxon>Bacteria</taxon>
        <taxon>Bacillati</taxon>
        <taxon>Bacillota</taxon>
        <taxon>Negativicutes</taxon>
        <taxon>Selenomonadales</taxon>
        <taxon>Sporomusaceae</taxon>
        <taxon>Sporomusa</taxon>
    </lineage>
</organism>
<dbReference type="Pfam" id="PF03929">
    <property type="entry name" value="PepSY_TM"/>
    <property type="match status" value="1"/>
</dbReference>
<dbReference type="Proteomes" id="UP000216752">
    <property type="component" value="Chromosome"/>
</dbReference>
<name>A0ABZ3IQ83_9FIRM</name>
<feature type="transmembrane region" description="Helical" evidence="1">
    <location>
        <begin position="12"/>
        <end position="36"/>
    </location>
</feature>
<sequence>MNSKTIKVWHQIHKWTSLICAVFILLLCLTGLPLIFETGGAASNTDIQSMAAFSANTPPVSLDKITAISYEMYPGQAIQSIRLSDNESLVYVQMTDADAQRGQWLTFDNRTAQVMEEDKPSGQRDMTLMDLMRGLHCNLFAGQRGEFLLGFMCLLFLGALISGVVLYGPFMKNQAFGEVRFGSPRRVWLDWHKMLGIVALVWAVVVSLTGALMVVSGPMQKNWEKTIYNQALATYQNQLPSGNSTSVQQAVNKVQSALPDWKVFIIEYPLVISGSPSHYSIWVQGTTAFTSYLSMPVLIEAATGKIIEAPWYLKVLSIARPLHLSNYSTLPLKILWALLDMITIGMLVSGIYAWLLKHRRLPARPVHLTERQHVSGAPIRQTFRQIWSIPIALGVLTLFGLVAPLFGSGIWQWLSVLALAIVFAIVCYKKE</sequence>
<feature type="transmembrane region" description="Helical" evidence="1">
    <location>
        <begin position="148"/>
        <end position="170"/>
    </location>
</feature>
<keyword evidence="1" id="KW-0812">Transmembrane</keyword>
<keyword evidence="1" id="KW-0472">Membrane</keyword>